<organism evidence="1 2">
    <name type="scientific">Hoylesella shahii DSM 15611 = JCM 12083</name>
    <dbReference type="NCBI Taxonomy" id="1122991"/>
    <lineage>
        <taxon>Bacteria</taxon>
        <taxon>Pseudomonadati</taxon>
        <taxon>Bacteroidota</taxon>
        <taxon>Bacteroidia</taxon>
        <taxon>Bacteroidales</taxon>
        <taxon>Prevotellaceae</taxon>
        <taxon>Hoylesella</taxon>
    </lineage>
</organism>
<protein>
    <submittedName>
        <fullName evidence="1">Uncharacterized protein</fullName>
    </submittedName>
</protein>
<reference evidence="1 2" key="1">
    <citation type="submission" date="2018-05" db="EMBL/GenBank/DDBJ databases">
        <title>Genomic Encyclopedia of Type Strains, Phase I: the one thousand microbial genomes (KMG-I) project.</title>
        <authorList>
            <person name="Kyrpides N."/>
        </authorList>
    </citation>
    <scope>NUCLEOTIDE SEQUENCE [LARGE SCALE GENOMIC DNA]</scope>
    <source>
        <strain evidence="1 2">DSM 15611</strain>
    </source>
</reference>
<evidence type="ECO:0000313" key="1">
    <source>
        <dbReference type="EMBL" id="PXX24140.1"/>
    </source>
</evidence>
<dbReference type="EMBL" id="QJJX01000003">
    <property type="protein sequence ID" value="PXX24140.1"/>
    <property type="molecule type" value="Genomic_DNA"/>
</dbReference>
<proteinExistence type="predicted"/>
<keyword evidence="2" id="KW-1185">Reference proteome</keyword>
<dbReference type="AlphaFoldDB" id="A0A318I4I1"/>
<dbReference type="Proteomes" id="UP000248314">
    <property type="component" value="Unassembled WGS sequence"/>
</dbReference>
<name>A0A318I4I1_9BACT</name>
<dbReference type="STRING" id="1122991.GCA_000613445_03105"/>
<gene>
    <name evidence="1" type="ORF">EJ73_00381</name>
</gene>
<dbReference type="RefSeq" id="WP_146210580.1">
    <property type="nucleotide sequence ID" value="NZ_BAIZ01000002.1"/>
</dbReference>
<evidence type="ECO:0000313" key="2">
    <source>
        <dbReference type="Proteomes" id="UP000248314"/>
    </source>
</evidence>
<accession>A0A318I4I1</accession>
<sequence length="183" mass="20758">MITGIKNVLLFLVLLITQVTTCSAQSVLGIKFGSSYDYVKSRLEERFGTTSVFAKEGGLHVFGLTMGDISFNKGEFNFQRDDKNTYFNHAEFWKIYNSDEQKAAEADVDALYSLLKQKYGDKCGTFNTGSFLRFYWFGENPKTSGEWLGSVVLTKGNANDGVPRLYLWLKYGPIYYIDKASDF</sequence>
<comment type="caution">
    <text evidence="1">The sequence shown here is derived from an EMBL/GenBank/DDBJ whole genome shotgun (WGS) entry which is preliminary data.</text>
</comment>